<evidence type="ECO:0000313" key="3">
    <source>
        <dbReference type="EMBL" id="PIL33399.1"/>
    </source>
</evidence>
<feature type="compositionally biased region" description="Basic and acidic residues" evidence="1">
    <location>
        <begin position="666"/>
        <end position="675"/>
    </location>
</feature>
<evidence type="ECO:0000313" key="4">
    <source>
        <dbReference type="Proteomes" id="UP000230002"/>
    </source>
</evidence>
<feature type="compositionally biased region" description="Gly residues" evidence="1">
    <location>
        <begin position="547"/>
        <end position="564"/>
    </location>
</feature>
<proteinExistence type="predicted"/>
<feature type="compositionally biased region" description="Acidic residues" evidence="1">
    <location>
        <begin position="641"/>
        <end position="656"/>
    </location>
</feature>
<name>A0A2G8SI05_9APHY</name>
<feature type="domain" description="F-box" evidence="2">
    <location>
        <begin position="1"/>
        <end position="49"/>
    </location>
</feature>
<dbReference type="Gene3D" id="1.20.1280.50">
    <property type="match status" value="1"/>
</dbReference>
<sequence>MPALETLPAELVLRIVAYLPLQALRNLRLVSRSWHDFFCEHESTIYHHAALLHNFIHSIHTLLPEAKAAHPLKFLQDVPDWREYCRMYFQLQRNWFGGGEARAKFYGGHPYDVHRLKVDEEHGILITTHEFGGLTVFDLDTTEILWRLDSTYVRRYAHCEYENGFLVFDRLGAFKEVWRLSTLFDESEMPRFFRPNTAQLDACATAESAFKGSSPRGHFRPWALIETAEFGRAFRFVYPTLLVSGLRRAYLWNVVTATLELEVDNVQGNAGGGDINYVELSHAHVFVCSTSALRIFSRAEGGRMIYEIPSYQLVYSDIRMAIQLDPALARQKLASHSEGVTLPAEPTMSTALYTASYAEFSAVHVSRDGNDLAAQLSDSRQIVIRDFMRVVRGEISLRAAALENGKTIPRLGGTDEHFSIYLAFEFARLGIVTTSGIYIATVDPMHHGLVDEDLIVTGRKRMHGIPQSAIDAGLSFPYLTFVSLPFYHDRRQLAKVTCLQMTESKLFFVWDAMYKPEHIDFFRRLGMIPGNTSPSHGPDDDGDGDHGGAGGGAGGGAALGGQGQGTQVVLASGSGVQIEDLLDQTPGAGSSTETIHGEVPIDVIELFEQGEGTEGEGGAGENAEAEDSDDNNSDGSGGSDTGDDSDDDDDDDDDDWNAPPHGGGHPLDDIGRDHNLVPTGPIVFCIDFSPKV</sequence>
<dbReference type="OrthoDB" id="550575at2759"/>
<dbReference type="STRING" id="1077348.A0A2G8SI05"/>
<dbReference type="InterPro" id="IPR036047">
    <property type="entry name" value="F-box-like_dom_sf"/>
</dbReference>
<organism evidence="3 4">
    <name type="scientific">Ganoderma sinense ZZ0214-1</name>
    <dbReference type="NCBI Taxonomy" id="1077348"/>
    <lineage>
        <taxon>Eukaryota</taxon>
        <taxon>Fungi</taxon>
        <taxon>Dikarya</taxon>
        <taxon>Basidiomycota</taxon>
        <taxon>Agaricomycotina</taxon>
        <taxon>Agaricomycetes</taxon>
        <taxon>Polyporales</taxon>
        <taxon>Polyporaceae</taxon>
        <taxon>Ganoderma</taxon>
    </lineage>
</organism>
<dbReference type="CDD" id="cd09917">
    <property type="entry name" value="F-box_SF"/>
    <property type="match status" value="1"/>
</dbReference>
<dbReference type="PROSITE" id="PS50181">
    <property type="entry name" value="FBOX"/>
    <property type="match status" value="1"/>
</dbReference>
<feature type="region of interest" description="Disordered" evidence="1">
    <location>
        <begin position="611"/>
        <end position="679"/>
    </location>
</feature>
<feature type="compositionally biased region" description="Acidic residues" evidence="1">
    <location>
        <begin position="623"/>
        <end position="632"/>
    </location>
</feature>
<dbReference type="Pfam" id="PF12937">
    <property type="entry name" value="F-box-like"/>
    <property type="match status" value="1"/>
</dbReference>
<feature type="region of interest" description="Disordered" evidence="1">
    <location>
        <begin position="530"/>
        <end position="564"/>
    </location>
</feature>
<evidence type="ECO:0000256" key="1">
    <source>
        <dbReference type="SAM" id="MobiDB-lite"/>
    </source>
</evidence>
<accession>A0A2G8SI05</accession>
<gene>
    <name evidence="3" type="ORF">GSI_04020</name>
</gene>
<evidence type="ECO:0000259" key="2">
    <source>
        <dbReference type="PROSITE" id="PS50181"/>
    </source>
</evidence>
<keyword evidence="4" id="KW-1185">Reference proteome</keyword>
<comment type="caution">
    <text evidence="3">The sequence shown here is derived from an EMBL/GenBank/DDBJ whole genome shotgun (WGS) entry which is preliminary data.</text>
</comment>
<dbReference type="InterPro" id="IPR011047">
    <property type="entry name" value="Quinoprotein_ADH-like_sf"/>
</dbReference>
<protein>
    <recommendedName>
        <fullName evidence="2">F-box domain-containing protein</fullName>
    </recommendedName>
</protein>
<dbReference type="InterPro" id="IPR001810">
    <property type="entry name" value="F-box_dom"/>
</dbReference>
<dbReference type="Proteomes" id="UP000230002">
    <property type="component" value="Unassembled WGS sequence"/>
</dbReference>
<dbReference type="SUPFAM" id="SSF50998">
    <property type="entry name" value="Quinoprotein alcohol dehydrogenase-like"/>
    <property type="match status" value="1"/>
</dbReference>
<dbReference type="SUPFAM" id="SSF81383">
    <property type="entry name" value="F-box domain"/>
    <property type="match status" value="1"/>
</dbReference>
<reference evidence="3 4" key="1">
    <citation type="journal article" date="2015" name="Sci. Rep.">
        <title>Chromosome-level genome map provides insights into diverse defense mechanisms in the medicinal fungus Ganoderma sinense.</title>
        <authorList>
            <person name="Zhu Y."/>
            <person name="Xu J."/>
            <person name="Sun C."/>
            <person name="Zhou S."/>
            <person name="Xu H."/>
            <person name="Nelson D.R."/>
            <person name="Qian J."/>
            <person name="Song J."/>
            <person name="Luo H."/>
            <person name="Xiang L."/>
            <person name="Li Y."/>
            <person name="Xu Z."/>
            <person name="Ji A."/>
            <person name="Wang L."/>
            <person name="Lu S."/>
            <person name="Hayward A."/>
            <person name="Sun W."/>
            <person name="Li X."/>
            <person name="Schwartz D.C."/>
            <person name="Wang Y."/>
            <person name="Chen S."/>
        </authorList>
    </citation>
    <scope>NUCLEOTIDE SEQUENCE [LARGE SCALE GENOMIC DNA]</scope>
    <source>
        <strain evidence="3 4">ZZ0214-1</strain>
    </source>
</reference>
<dbReference type="EMBL" id="AYKW01000007">
    <property type="protein sequence ID" value="PIL33399.1"/>
    <property type="molecule type" value="Genomic_DNA"/>
</dbReference>
<dbReference type="SMART" id="SM00256">
    <property type="entry name" value="FBOX"/>
    <property type="match status" value="1"/>
</dbReference>
<dbReference type="AlphaFoldDB" id="A0A2G8SI05"/>